<sequence>MNTSNIDALATAAEVRANQAKEELTVSSIKGRFGVLAGDARAATPSPRDTTVTMPPLPPVGAVPRLTDTSGHLQISHQHHDVAQPQVQARALDKIITWLPSGKAFCVLDKESFTKKALPTYFRDAKFESFSRRIKRWGFKDCIDLSKMMNGRAGQAATSAAPQGAVVDAAKFEDVMTEQVALAEKGLEAYHRASASPAAAPHDQEKQKMMHKIKARSHQVLVKKRFIPSHREHHVMHRQQLPMKYEPIVSSFSHHNMNPMMNSMDMNMHQMSTMTMIYPLHQMMPSHASNFQLQLPQRQAVSYPNPDVARQLSSLDEDIAECEEQLAILQRLKALKDKRRALGRES</sequence>
<proteinExistence type="predicted"/>
<protein>
    <recommendedName>
        <fullName evidence="4">HSF-type DNA-binding domain-containing protein</fullName>
    </recommendedName>
</protein>
<dbReference type="InterPro" id="IPR000232">
    <property type="entry name" value="HSF_DNA-bd"/>
</dbReference>
<accession>A0ABD3NKQ4</accession>
<feature type="domain" description="HSF-type DNA-binding" evidence="4">
    <location>
        <begin position="89"/>
        <end position="146"/>
    </location>
</feature>
<keyword evidence="6" id="KW-1185">Reference proteome</keyword>
<dbReference type="EMBL" id="JALLPJ020001101">
    <property type="protein sequence ID" value="KAL3776372.1"/>
    <property type="molecule type" value="Genomic_DNA"/>
</dbReference>
<dbReference type="SUPFAM" id="SSF46785">
    <property type="entry name" value="Winged helix' DNA-binding domain"/>
    <property type="match status" value="1"/>
</dbReference>
<dbReference type="Proteomes" id="UP001530400">
    <property type="component" value="Unassembled WGS sequence"/>
</dbReference>
<evidence type="ECO:0000256" key="1">
    <source>
        <dbReference type="ARBA" id="ARBA00004123"/>
    </source>
</evidence>
<gene>
    <name evidence="5" type="ORF">ACHAWO_004407</name>
</gene>
<evidence type="ECO:0000256" key="2">
    <source>
        <dbReference type="ARBA" id="ARBA00023125"/>
    </source>
</evidence>
<name>A0ABD3NKQ4_9STRA</name>
<evidence type="ECO:0000259" key="4">
    <source>
        <dbReference type="Pfam" id="PF00447"/>
    </source>
</evidence>
<comment type="caution">
    <text evidence="5">The sequence shown here is derived from an EMBL/GenBank/DDBJ whole genome shotgun (WGS) entry which is preliminary data.</text>
</comment>
<dbReference type="Gene3D" id="1.10.10.10">
    <property type="entry name" value="Winged helix-like DNA-binding domain superfamily/Winged helix DNA-binding domain"/>
    <property type="match status" value="1"/>
</dbReference>
<dbReference type="InterPro" id="IPR036390">
    <property type="entry name" value="WH_DNA-bd_sf"/>
</dbReference>
<evidence type="ECO:0000313" key="6">
    <source>
        <dbReference type="Proteomes" id="UP001530400"/>
    </source>
</evidence>
<reference evidence="5 6" key="1">
    <citation type="submission" date="2024-10" db="EMBL/GenBank/DDBJ databases">
        <title>Updated reference genomes for cyclostephanoid diatoms.</title>
        <authorList>
            <person name="Roberts W.R."/>
            <person name="Alverson A.J."/>
        </authorList>
    </citation>
    <scope>NUCLEOTIDE SEQUENCE [LARGE SCALE GENOMIC DNA]</scope>
    <source>
        <strain evidence="5 6">AJA010-31</strain>
    </source>
</reference>
<keyword evidence="2" id="KW-0238">DNA-binding</keyword>
<dbReference type="PANTHER" id="PTHR10015:SF206">
    <property type="entry name" value="HSF-TYPE DNA-BINDING DOMAIN-CONTAINING PROTEIN"/>
    <property type="match status" value="1"/>
</dbReference>
<dbReference type="Pfam" id="PF00447">
    <property type="entry name" value="HSF_DNA-bind"/>
    <property type="match status" value="1"/>
</dbReference>
<dbReference type="AlphaFoldDB" id="A0ABD3NKQ4"/>
<dbReference type="InterPro" id="IPR036388">
    <property type="entry name" value="WH-like_DNA-bd_sf"/>
</dbReference>
<dbReference type="GO" id="GO:0003677">
    <property type="term" value="F:DNA binding"/>
    <property type="evidence" value="ECO:0007669"/>
    <property type="project" value="UniProtKB-KW"/>
</dbReference>
<organism evidence="5 6">
    <name type="scientific">Cyclotella atomus</name>
    <dbReference type="NCBI Taxonomy" id="382360"/>
    <lineage>
        <taxon>Eukaryota</taxon>
        <taxon>Sar</taxon>
        <taxon>Stramenopiles</taxon>
        <taxon>Ochrophyta</taxon>
        <taxon>Bacillariophyta</taxon>
        <taxon>Coscinodiscophyceae</taxon>
        <taxon>Thalassiosirophycidae</taxon>
        <taxon>Stephanodiscales</taxon>
        <taxon>Stephanodiscaceae</taxon>
        <taxon>Cyclotella</taxon>
    </lineage>
</organism>
<evidence type="ECO:0000256" key="3">
    <source>
        <dbReference type="ARBA" id="ARBA00023242"/>
    </source>
</evidence>
<keyword evidence="3" id="KW-0539">Nucleus</keyword>
<evidence type="ECO:0000313" key="5">
    <source>
        <dbReference type="EMBL" id="KAL3776372.1"/>
    </source>
</evidence>
<dbReference type="GO" id="GO:0005634">
    <property type="term" value="C:nucleus"/>
    <property type="evidence" value="ECO:0007669"/>
    <property type="project" value="UniProtKB-SubCell"/>
</dbReference>
<comment type="subcellular location">
    <subcellularLocation>
        <location evidence="1">Nucleus</location>
    </subcellularLocation>
</comment>
<dbReference type="PANTHER" id="PTHR10015">
    <property type="entry name" value="HEAT SHOCK TRANSCRIPTION FACTOR"/>
    <property type="match status" value="1"/>
</dbReference>